<dbReference type="InterPro" id="IPR029063">
    <property type="entry name" value="SAM-dependent_MTases_sf"/>
</dbReference>
<proteinExistence type="predicted"/>
<evidence type="ECO:0000259" key="1">
    <source>
        <dbReference type="Pfam" id="PF13649"/>
    </source>
</evidence>
<dbReference type="InterPro" id="IPR041698">
    <property type="entry name" value="Methyltransf_25"/>
</dbReference>
<evidence type="ECO:0000313" key="2">
    <source>
        <dbReference type="EMBL" id="BAY71293.1"/>
    </source>
</evidence>
<organism evidence="2 3">
    <name type="scientific">Trichormus variabilis NIES-23</name>
    <dbReference type="NCBI Taxonomy" id="1973479"/>
    <lineage>
        <taxon>Bacteria</taxon>
        <taxon>Bacillati</taxon>
        <taxon>Cyanobacteriota</taxon>
        <taxon>Cyanophyceae</taxon>
        <taxon>Nostocales</taxon>
        <taxon>Nostocaceae</taxon>
        <taxon>Trichormus</taxon>
    </lineage>
</organism>
<accession>A0A1Z4KQX5</accession>
<dbReference type="Gene3D" id="3.40.50.150">
    <property type="entry name" value="Vaccinia Virus protein VP39"/>
    <property type="match status" value="1"/>
</dbReference>
<protein>
    <recommendedName>
        <fullName evidence="1">Methyltransferase domain-containing protein</fullName>
    </recommendedName>
</protein>
<gene>
    <name evidence="2" type="ORF">NIES23_41100</name>
</gene>
<name>A0A1Z4KQX5_ANAVA</name>
<dbReference type="CDD" id="cd02440">
    <property type="entry name" value="AdoMet_MTases"/>
    <property type="match status" value="1"/>
</dbReference>
<reference evidence="2 3" key="1">
    <citation type="submission" date="2017-06" db="EMBL/GenBank/DDBJ databases">
        <title>Genome sequencing of cyanobaciteial culture collection at National Institute for Environmental Studies (NIES).</title>
        <authorList>
            <person name="Hirose Y."/>
            <person name="Shimura Y."/>
            <person name="Fujisawa T."/>
            <person name="Nakamura Y."/>
            <person name="Kawachi M."/>
        </authorList>
    </citation>
    <scope>NUCLEOTIDE SEQUENCE [LARGE SCALE GENOMIC DNA]</scope>
    <source>
        <strain evidence="2 3">NIES-23</strain>
    </source>
</reference>
<feature type="domain" description="Methyltransferase" evidence="1">
    <location>
        <begin position="60"/>
        <end position="156"/>
    </location>
</feature>
<dbReference type="AlphaFoldDB" id="A0A1Z4KQX5"/>
<dbReference type="SUPFAM" id="SSF53335">
    <property type="entry name" value="S-adenosyl-L-methionine-dependent methyltransferases"/>
    <property type="match status" value="1"/>
</dbReference>
<evidence type="ECO:0000313" key="3">
    <source>
        <dbReference type="Proteomes" id="UP000217507"/>
    </source>
</evidence>
<dbReference type="Proteomes" id="UP000217507">
    <property type="component" value="Chromosome"/>
</dbReference>
<dbReference type="Pfam" id="PF13649">
    <property type="entry name" value="Methyltransf_25"/>
    <property type="match status" value="1"/>
</dbReference>
<sequence>MEKLSAREKPDINVAEAWEQYWNKTLVNATPVLWDANVERAVVVDLPRFQSFFDTELPLIDFACGNGTQTKFLSQFFPRVIGFDVSKTALEMASKENTAANISYRLLDGLVPEQAAQIHSEIGDANIYMRTGFHHIPVEKRELLAQSLRTLLGKQGVMYLIELGTGCIEFFNSLLEKYGKLPYELSLVMEHGIRPGIFTTEDIELYFPDFEILSQGESLFQSIHKLPDGNYATPPAFWAVIKRH</sequence>
<dbReference type="EMBL" id="AP018216">
    <property type="protein sequence ID" value="BAY71293.1"/>
    <property type="molecule type" value="Genomic_DNA"/>
</dbReference>